<dbReference type="InterPro" id="IPR016036">
    <property type="entry name" value="Malonyl_transacylase_ACP-bd"/>
</dbReference>
<dbReference type="InterPro" id="IPR004410">
    <property type="entry name" value="Malonyl_CoA-ACP_transAc_FabD"/>
</dbReference>
<dbReference type="EMBL" id="JAECVW010000001">
    <property type="protein sequence ID" value="MBH8594290.1"/>
    <property type="molecule type" value="Genomic_DNA"/>
</dbReference>
<dbReference type="InterPro" id="IPR050858">
    <property type="entry name" value="Mal-CoA-ACP_Trans/PKS_FabD"/>
</dbReference>
<evidence type="ECO:0000256" key="3">
    <source>
        <dbReference type="ARBA" id="ARBA00048462"/>
    </source>
</evidence>
<feature type="active site" evidence="5">
    <location>
        <position position="92"/>
    </location>
</feature>
<dbReference type="PIRSF" id="PIRSF000446">
    <property type="entry name" value="Mct"/>
    <property type="match status" value="1"/>
</dbReference>
<dbReference type="SUPFAM" id="SSF55048">
    <property type="entry name" value="Probable ACP-binding domain of malonyl-CoA ACP transacylase"/>
    <property type="match status" value="1"/>
</dbReference>
<dbReference type="RefSeq" id="WP_181730765.1">
    <property type="nucleotide sequence ID" value="NZ_JACEIR010000001.1"/>
</dbReference>
<keyword evidence="8" id="KW-1185">Reference proteome</keyword>
<dbReference type="InterPro" id="IPR014043">
    <property type="entry name" value="Acyl_transferase_dom"/>
</dbReference>
<dbReference type="GO" id="GO:0004314">
    <property type="term" value="F:[acyl-carrier-protein] S-malonyltransferase activity"/>
    <property type="evidence" value="ECO:0007669"/>
    <property type="project" value="UniProtKB-EC"/>
</dbReference>
<dbReference type="Gene3D" id="3.40.366.10">
    <property type="entry name" value="Malonyl-Coenzyme A Acyl Carrier Protein, domain 2"/>
    <property type="match status" value="1"/>
</dbReference>
<protein>
    <recommendedName>
        <fullName evidence="4">Malonyl CoA-acyl carrier protein transacylase</fullName>
        <ecNumber evidence="4">2.3.1.39</ecNumber>
    </recommendedName>
</protein>
<reference evidence="7 8" key="1">
    <citation type="submission" date="2020-12" db="EMBL/GenBank/DDBJ databases">
        <title>WGS of Thermoactinomyces spp.</title>
        <authorList>
            <person name="Cheng K."/>
        </authorList>
    </citation>
    <scope>NUCLEOTIDE SEQUENCE [LARGE SCALE GENOMIC DNA]</scope>
    <source>
        <strain evidence="8">CICC 10671\DSM 43846</strain>
    </source>
</reference>
<evidence type="ECO:0000259" key="6">
    <source>
        <dbReference type="SMART" id="SM00827"/>
    </source>
</evidence>
<keyword evidence="1 4" id="KW-0808">Transferase</keyword>
<dbReference type="FunFam" id="3.30.70.250:FF:000001">
    <property type="entry name" value="Malonyl CoA-acyl carrier protein transacylase"/>
    <property type="match status" value="1"/>
</dbReference>
<comment type="caution">
    <text evidence="7">The sequence shown here is derived from an EMBL/GenBank/DDBJ whole genome shotgun (WGS) entry which is preliminary data.</text>
</comment>
<evidence type="ECO:0000256" key="5">
    <source>
        <dbReference type="PIRSR" id="PIRSR000446-1"/>
    </source>
</evidence>
<dbReference type="SUPFAM" id="SSF52151">
    <property type="entry name" value="FabD/lysophospholipase-like"/>
    <property type="match status" value="1"/>
</dbReference>
<feature type="active site" evidence="5">
    <location>
        <position position="202"/>
    </location>
</feature>
<feature type="domain" description="Malonyl-CoA:ACP transacylase (MAT)" evidence="6">
    <location>
        <begin position="7"/>
        <end position="303"/>
    </location>
</feature>
<evidence type="ECO:0000256" key="2">
    <source>
        <dbReference type="ARBA" id="ARBA00023315"/>
    </source>
</evidence>
<comment type="similarity">
    <text evidence="4">Belongs to the fabD family.</text>
</comment>
<dbReference type="SMART" id="SM00827">
    <property type="entry name" value="PKS_AT"/>
    <property type="match status" value="1"/>
</dbReference>
<dbReference type="InterPro" id="IPR024925">
    <property type="entry name" value="Malonyl_CoA-ACP_transAc"/>
</dbReference>
<proteinExistence type="inferred from homology"/>
<dbReference type="EC" id="2.3.1.39" evidence="4"/>
<dbReference type="GO" id="GO:0006633">
    <property type="term" value="P:fatty acid biosynthetic process"/>
    <property type="evidence" value="ECO:0007669"/>
    <property type="project" value="TreeGrafter"/>
</dbReference>
<dbReference type="InterPro" id="IPR001227">
    <property type="entry name" value="Ac_transferase_dom_sf"/>
</dbReference>
<keyword evidence="2 4" id="KW-0012">Acyltransferase</keyword>
<dbReference type="AlphaFoldDB" id="A0A8I1A7M5"/>
<comment type="catalytic activity">
    <reaction evidence="3 4">
        <text>holo-[ACP] + malonyl-CoA = malonyl-[ACP] + CoA</text>
        <dbReference type="Rhea" id="RHEA:41792"/>
        <dbReference type="Rhea" id="RHEA-COMP:9623"/>
        <dbReference type="Rhea" id="RHEA-COMP:9685"/>
        <dbReference type="ChEBI" id="CHEBI:57287"/>
        <dbReference type="ChEBI" id="CHEBI:57384"/>
        <dbReference type="ChEBI" id="CHEBI:64479"/>
        <dbReference type="ChEBI" id="CHEBI:78449"/>
        <dbReference type="EC" id="2.3.1.39"/>
    </reaction>
</comment>
<accession>A0A8I1A7M5</accession>
<dbReference type="Gene3D" id="3.30.70.250">
    <property type="entry name" value="Malonyl-CoA ACP transacylase, ACP-binding"/>
    <property type="match status" value="1"/>
</dbReference>
<dbReference type="NCBIfam" id="TIGR00128">
    <property type="entry name" value="fabD"/>
    <property type="match status" value="1"/>
</dbReference>
<evidence type="ECO:0000313" key="8">
    <source>
        <dbReference type="Proteomes" id="UP000633619"/>
    </source>
</evidence>
<organism evidence="7 8">
    <name type="scientific">Thermoactinomyces intermedius</name>
    <dbReference type="NCBI Taxonomy" id="2024"/>
    <lineage>
        <taxon>Bacteria</taxon>
        <taxon>Bacillati</taxon>
        <taxon>Bacillota</taxon>
        <taxon>Bacilli</taxon>
        <taxon>Bacillales</taxon>
        <taxon>Thermoactinomycetaceae</taxon>
        <taxon>Thermoactinomyces</taxon>
    </lineage>
</organism>
<name>A0A8I1A7M5_THEIN</name>
<gene>
    <name evidence="7" type="primary">fabD</name>
    <name evidence="7" type="ORF">I8U20_02995</name>
</gene>
<sequence length="315" mass="33728">MSKIAFVFPGQGSQKTGMGLEIYKATETAKQVFADADKTLGYALSQLCFEGPEEQLRLTKNTQPAILTTSIALWKVLDEQLDRKPDFVAGHSLGEYSALVAAGSLSFADAVLTVHKRGTYMEEAVPAGEGAMSAVMNLDRDKLVEICKEVSHQGHVVEPANFNSPNQIVISGHQAAVKEAGEKALEAGARRVIPLSVSGPFHSSLMQPAADRLADHLASVPIREADVPVVANATAQGVADSEAIQQLLVQQVASPVLWEDSVRYMLEEGVTVFVEIGAGNVLSGLIKKVDRKVKTLSVQDPESLKQAVETLQSLK</sequence>
<evidence type="ECO:0000256" key="1">
    <source>
        <dbReference type="ARBA" id="ARBA00022679"/>
    </source>
</evidence>
<dbReference type="PANTHER" id="PTHR42681">
    <property type="entry name" value="MALONYL-COA-ACYL CARRIER PROTEIN TRANSACYLASE, MITOCHONDRIAL"/>
    <property type="match status" value="1"/>
</dbReference>
<dbReference type="InterPro" id="IPR016035">
    <property type="entry name" value="Acyl_Trfase/lysoPLipase"/>
</dbReference>
<dbReference type="PANTHER" id="PTHR42681:SF1">
    <property type="entry name" value="MALONYL-COA-ACYL CARRIER PROTEIN TRANSACYLASE, MITOCHONDRIAL"/>
    <property type="match status" value="1"/>
</dbReference>
<dbReference type="Proteomes" id="UP000633619">
    <property type="component" value="Unassembled WGS sequence"/>
</dbReference>
<dbReference type="GO" id="GO:0005829">
    <property type="term" value="C:cytosol"/>
    <property type="evidence" value="ECO:0007669"/>
    <property type="project" value="TreeGrafter"/>
</dbReference>
<evidence type="ECO:0000256" key="4">
    <source>
        <dbReference type="PIRNR" id="PIRNR000446"/>
    </source>
</evidence>
<evidence type="ECO:0000313" key="7">
    <source>
        <dbReference type="EMBL" id="MBH8594290.1"/>
    </source>
</evidence>
<dbReference type="Pfam" id="PF00698">
    <property type="entry name" value="Acyl_transf_1"/>
    <property type="match status" value="1"/>
</dbReference>